<accession>A0A9W6WGM5</accession>
<evidence type="ECO:0000313" key="5">
    <source>
        <dbReference type="EMBL" id="GME68503.1"/>
    </source>
</evidence>
<comment type="function">
    <text evidence="1">Plays a role in determining ER morphology.</text>
</comment>
<comment type="caution">
    <text evidence="5">The sequence shown here is derived from an EMBL/GenBank/DDBJ whole genome shotgun (WGS) entry which is preliminary data.</text>
</comment>
<comment type="similarity">
    <text evidence="1">Belongs to the lunapark family.</text>
</comment>
<keyword evidence="1" id="KW-1133">Transmembrane helix</keyword>
<dbReference type="InterPro" id="IPR019273">
    <property type="entry name" value="Lunapark_Znf"/>
</dbReference>
<keyword evidence="1" id="KW-0812">Transmembrane</keyword>
<evidence type="ECO:0000256" key="1">
    <source>
        <dbReference type="RuleBase" id="RU367073"/>
    </source>
</evidence>
<comment type="subcellular location">
    <subcellularLocation>
        <location evidence="1">Endoplasmic reticulum membrane</location>
        <topology evidence="1">Multi-pass membrane protein</topology>
    </subcellularLocation>
</comment>
<dbReference type="EMBL" id="BSXN01000427">
    <property type="protein sequence ID" value="GME68503.1"/>
    <property type="molecule type" value="Genomic_DNA"/>
</dbReference>
<dbReference type="Pfam" id="PF10058">
    <property type="entry name" value="Zn_ribbon_10"/>
    <property type="match status" value="1"/>
</dbReference>
<protein>
    <recommendedName>
        <fullName evidence="1">Endoplasmic reticulum junction formation protein lunapark</fullName>
    </recommendedName>
</protein>
<keyword evidence="1" id="KW-0479">Metal-binding</keyword>
<organism evidence="5 6">
    <name type="scientific">Candida boidinii</name>
    <name type="common">Yeast</name>
    <dbReference type="NCBI Taxonomy" id="5477"/>
    <lineage>
        <taxon>Eukaryota</taxon>
        <taxon>Fungi</taxon>
        <taxon>Dikarya</taxon>
        <taxon>Ascomycota</taxon>
        <taxon>Saccharomycotina</taxon>
        <taxon>Pichiomycetes</taxon>
        <taxon>Pichiales</taxon>
        <taxon>Pichiaceae</taxon>
        <taxon>Ogataea</taxon>
        <taxon>Ogataea/Candida clade</taxon>
    </lineage>
</organism>
<evidence type="ECO:0000313" key="6">
    <source>
        <dbReference type="Proteomes" id="UP001165120"/>
    </source>
</evidence>
<dbReference type="GO" id="GO:1903373">
    <property type="term" value="P:positive regulation of endoplasmic reticulum tubular network organization"/>
    <property type="evidence" value="ECO:0007669"/>
    <property type="project" value="UniProtKB-UniRule"/>
</dbReference>
<dbReference type="PANTHER" id="PTHR22166:SF12">
    <property type="entry name" value="ENDOPLASMIC RETICULUM JUNCTION FORMATION PROTEIN LUNAPARK"/>
    <property type="match status" value="1"/>
</dbReference>
<evidence type="ECO:0000256" key="2">
    <source>
        <dbReference type="SAM" id="Coils"/>
    </source>
</evidence>
<feature type="region of interest" description="Disordered" evidence="3">
    <location>
        <begin position="284"/>
        <end position="304"/>
    </location>
</feature>
<feature type="transmembrane region" description="Helical" evidence="1">
    <location>
        <begin position="51"/>
        <end position="70"/>
    </location>
</feature>
<dbReference type="AlphaFoldDB" id="A0A9W6WGM5"/>
<feature type="transmembrane region" description="Helical" evidence="1">
    <location>
        <begin position="82"/>
        <end position="103"/>
    </location>
</feature>
<dbReference type="Proteomes" id="UP001165120">
    <property type="component" value="Unassembled WGS sequence"/>
</dbReference>
<keyword evidence="6" id="KW-1185">Reference proteome</keyword>
<reference evidence="5" key="1">
    <citation type="submission" date="2023-04" db="EMBL/GenBank/DDBJ databases">
        <title>Candida boidinii NBRC 10035.</title>
        <authorList>
            <person name="Ichikawa N."/>
            <person name="Sato H."/>
            <person name="Tonouchi N."/>
        </authorList>
    </citation>
    <scope>NUCLEOTIDE SEQUENCE</scope>
    <source>
        <strain evidence="5">NBRC 10035</strain>
    </source>
</reference>
<dbReference type="InterPro" id="IPR040115">
    <property type="entry name" value="Lnp"/>
</dbReference>
<keyword evidence="2" id="KW-0175">Coiled coil</keyword>
<dbReference type="GO" id="GO:0008270">
    <property type="term" value="F:zinc ion binding"/>
    <property type="evidence" value="ECO:0007669"/>
    <property type="project" value="UniProtKB-KW"/>
</dbReference>
<evidence type="ECO:0000259" key="4">
    <source>
        <dbReference type="Pfam" id="PF10058"/>
    </source>
</evidence>
<gene>
    <name evidence="5" type="ORF">Cboi02_000169600</name>
</gene>
<dbReference type="GO" id="GO:0071788">
    <property type="term" value="P:endoplasmic reticulum tubular network maintenance"/>
    <property type="evidence" value="ECO:0007669"/>
    <property type="project" value="UniProtKB-UniRule"/>
</dbReference>
<evidence type="ECO:0000256" key="3">
    <source>
        <dbReference type="SAM" id="MobiDB-lite"/>
    </source>
</evidence>
<feature type="domain" description="Lunapark zinc ribbon" evidence="4">
    <location>
        <begin position="197"/>
        <end position="250"/>
    </location>
</feature>
<name>A0A9W6WGM5_CANBO</name>
<keyword evidence="1" id="KW-0472">Membrane</keyword>
<dbReference type="GO" id="GO:0098826">
    <property type="term" value="C:endoplasmic reticulum tubular network membrane"/>
    <property type="evidence" value="ECO:0007669"/>
    <property type="project" value="UniProtKB-UniRule"/>
</dbReference>
<sequence>MSSWIPFLSKSKGFNPDKFEKDLKYISSSILSNEKALVRYKRVKSQYKTNLLYYTIGIYLSYFAYVYISNEYSFKNLLVHELVIILIFPFLIAALYYLIDYFYTSLIVRKEKKLEFLKSKHQEKIDELKESTNFHKTNELLARFSTGEDLQQLEKEAGEVLEKRRKYLQLIHEGESQSEALKKLNLGNGDGKTKALYDSVLNKLLGEDEMDANHRYALICENCFQHNGLAPPGMLPLYVKYICPKCGVLNGEDKPSSENLLLQAPDETNIIEYSHEEKPDVAVATAVPEDTKDDQAESNSLGSI</sequence>
<proteinExistence type="inferred from homology"/>
<keyword evidence="1" id="KW-0256">Endoplasmic reticulum</keyword>
<keyword evidence="1" id="KW-0863">Zinc-finger</keyword>
<feature type="coiled-coil region" evidence="2">
    <location>
        <begin position="107"/>
        <end position="170"/>
    </location>
</feature>
<keyword evidence="1" id="KW-0862">Zinc</keyword>
<comment type="domain">
    <text evidence="1">The C4-type zinc finger motif is necessary both for its ER three-way tubular junction localization and formation.</text>
</comment>
<dbReference type="PANTHER" id="PTHR22166">
    <property type="entry name" value="ENDOPLASMIC RETICULUM JUNCTION FORMATION PROTEIN LUNAPARK"/>
    <property type="match status" value="1"/>
</dbReference>